<accession>A0ACC6PKP0</accession>
<gene>
    <name evidence="1" type="ORF">WKI67_00490</name>
</gene>
<dbReference type="Proteomes" id="UP001377168">
    <property type="component" value="Unassembled WGS sequence"/>
</dbReference>
<keyword evidence="2" id="KW-1185">Reference proteome</keyword>
<sequence>MRIIIEDPDQGFQDKLLALIAEHRNSLTLLTDTEWTPERAATLLRNLPDKAARVIIAAVEGGGYVAAESLRKDGGSMRGHTGPITHALNRGVREGWWPEGMPAPIKASYNPDVAGPQRAAGFQLTEGLLPAFQAAVSQVENVGFGSTQMSKLTKVVSDEGGDWDPARVVDALGAAGFTVTTKRSRELLRRLADEGLLVKTVVHQASYRAVQTEGR</sequence>
<evidence type="ECO:0000313" key="2">
    <source>
        <dbReference type="Proteomes" id="UP001377168"/>
    </source>
</evidence>
<evidence type="ECO:0000313" key="1">
    <source>
        <dbReference type="EMBL" id="MEJ8631981.1"/>
    </source>
</evidence>
<dbReference type="EMBL" id="JBBKAJ010000002">
    <property type="protein sequence ID" value="MEJ8631981.1"/>
    <property type="molecule type" value="Genomic_DNA"/>
</dbReference>
<protein>
    <submittedName>
        <fullName evidence="1">Uncharacterized protein</fullName>
    </submittedName>
</protein>
<reference evidence="1" key="1">
    <citation type="submission" date="2024-03" db="EMBL/GenBank/DDBJ databases">
        <title>Novel Streptomyces species of biotechnological and ecological value are a feature of Machair soil.</title>
        <authorList>
            <person name="Prole J.R."/>
            <person name="Goodfellow M."/>
            <person name="Allenby N."/>
            <person name="Ward A.C."/>
        </authorList>
    </citation>
    <scope>NUCLEOTIDE SEQUENCE</scope>
    <source>
        <strain evidence="1">MS2.AVA.5</strain>
    </source>
</reference>
<name>A0ACC6PKP0_9ACTN</name>
<comment type="caution">
    <text evidence="1">The sequence shown here is derived from an EMBL/GenBank/DDBJ whole genome shotgun (WGS) entry which is preliminary data.</text>
</comment>
<proteinExistence type="predicted"/>
<organism evidence="1 2">
    <name type="scientific">Streptomyces achmelvichensis</name>
    <dbReference type="NCBI Taxonomy" id="3134111"/>
    <lineage>
        <taxon>Bacteria</taxon>
        <taxon>Bacillati</taxon>
        <taxon>Actinomycetota</taxon>
        <taxon>Actinomycetes</taxon>
        <taxon>Kitasatosporales</taxon>
        <taxon>Streptomycetaceae</taxon>
        <taxon>Streptomyces</taxon>
    </lineage>
</organism>